<dbReference type="Gene3D" id="3.40.50.150">
    <property type="entry name" value="Vaccinia Virus protein VP39"/>
    <property type="match status" value="1"/>
</dbReference>
<dbReference type="AlphaFoldDB" id="X1SH22"/>
<feature type="domain" description="SAM-dependent MTase RsmB/NOP-type" evidence="5">
    <location>
        <begin position="172"/>
        <end position="298"/>
    </location>
</feature>
<dbReference type="Pfam" id="PF22458">
    <property type="entry name" value="RsmF-B_ferredox"/>
    <property type="match status" value="1"/>
</dbReference>
<dbReference type="InterPro" id="IPR035926">
    <property type="entry name" value="NusB-like_sf"/>
</dbReference>
<dbReference type="EMBL" id="BARW01002068">
    <property type="protein sequence ID" value="GAI67044.1"/>
    <property type="molecule type" value="Genomic_DNA"/>
</dbReference>
<dbReference type="InterPro" id="IPR001678">
    <property type="entry name" value="MeTrfase_RsmB-F_NOP2_dom"/>
</dbReference>
<dbReference type="Pfam" id="PF01189">
    <property type="entry name" value="Methyltr_RsmB-F"/>
    <property type="match status" value="1"/>
</dbReference>
<dbReference type="InterPro" id="IPR023267">
    <property type="entry name" value="RCMT"/>
</dbReference>
<dbReference type="Gene3D" id="3.30.70.1170">
    <property type="entry name" value="Sun protein, domain 3"/>
    <property type="match status" value="1"/>
</dbReference>
<dbReference type="PANTHER" id="PTHR22807:SF53">
    <property type="entry name" value="RIBOSOMAL RNA SMALL SUBUNIT METHYLTRANSFERASE B-RELATED"/>
    <property type="match status" value="1"/>
</dbReference>
<keyword evidence="3" id="KW-0949">S-adenosyl-L-methionine</keyword>
<dbReference type="GO" id="GO:0008173">
    <property type="term" value="F:RNA methyltransferase activity"/>
    <property type="evidence" value="ECO:0007669"/>
    <property type="project" value="InterPro"/>
</dbReference>
<dbReference type="Pfam" id="PF01029">
    <property type="entry name" value="NusB"/>
    <property type="match status" value="1"/>
</dbReference>
<dbReference type="InterPro" id="IPR029063">
    <property type="entry name" value="SAM-dependent_MTases_sf"/>
</dbReference>
<evidence type="ECO:0000256" key="2">
    <source>
        <dbReference type="ARBA" id="ARBA00022679"/>
    </source>
</evidence>
<keyword evidence="2" id="KW-0808">Transferase</keyword>
<dbReference type="PANTHER" id="PTHR22807">
    <property type="entry name" value="NOP2 YEAST -RELATED NOL1/NOP2/FMU SUN DOMAIN-CONTAINING"/>
    <property type="match status" value="1"/>
</dbReference>
<dbReference type="SUPFAM" id="SSF53335">
    <property type="entry name" value="S-adenosyl-L-methionine-dependent methyltransferases"/>
    <property type="match status" value="1"/>
</dbReference>
<protein>
    <recommendedName>
        <fullName evidence="5">SAM-dependent MTase RsmB/NOP-type domain-containing protein</fullName>
    </recommendedName>
</protein>
<name>X1SH22_9ZZZZ</name>
<evidence type="ECO:0000256" key="3">
    <source>
        <dbReference type="ARBA" id="ARBA00022691"/>
    </source>
</evidence>
<accession>X1SH22</accession>
<dbReference type="InterPro" id="IPR049560">
    <property type="entry name" value="MeTrfase_RsmB-F_NOP2_cat"/>
</dbReference>
<keyword evidence="1" id="KW-0489">Methyltransferase</keyword>
<sequence length="298" mass="33717">MKTNPRTIAIDILNRIDKTGSFAEPILDSHLSRDIFTNIHDRRLLTQLVYGTLRMRGHLDWIIQHLYSSRIESMDVGIKNILRTALYQLMFTDRIPEFAAVDEAVKITKKKYPGRSGLVNAILRNAIRKKGEFEYPDIDKAPSLHISIIYSHPLWLVKRWTGMFGVEETLAICKANNENPPLTLRVNRLKTDRDKLLKALSNEGLTVRPAEVSPDGIILLNPPVSVRETKYYKMGHIQIQDEASQLISRLVNPEPGEKIMDICAGVGGKTTHMAEMMQNDGSILALDISHKKIGSLKE</sequence>
<dbReference type="Gene3D" id="1.10.940.10">
    <property type="entry name" value="NusB-like"/>
    <property type="match status" value="1"/>
</dbReference>
<evidence type="ECO:0000259" key="5">
    <source>
        <dbReference type="PROSITE" id="PS51686"/>
    </source>
</evidence>
<dbReference type="GO" id="GO:0001510">
    <property type="term" value="P:RNA methylation"/>
    <property type="evidence" value="ECO:0007669"/>
    <property type="project" value="InterPro"/>
</dbReference>
<evidence type="ECO:0000313" key="6">
    <source>
        <dbReference type="EMBL" id="GAI67044.1"/>
    </source>
</evidence>
<keyword evidence="4" id="KW-0694">RNA-binding</keyword>
<dbReference type="FunFam" id="3.30.70.1170:FF:000003">
    <property type="entry name" value="16S rRNA (Cytosine(967)-C(5))-methyltransferase RsmB"/>
    <property type="match status" value="1"/>
</dbReference>
<comment type="caution">
    <text evidence="6">The sequence shown here is derived from an EMBL/GenBank/DDBJ whole genome shotgun (WGS) entry which is preliminary data.</text>
</comment>
<dbReference type="InterPro" id="IPR006027">
    <property type="entry name" value="NusB_RsmB_TIM44"/>
</dbReference>
<dbReference type="GO" id="GO:0006355">
    <property type="term" value="P:regulation of DNA-templated transcription"/>
    <property type="evidence" value="ECO:0007669"/>
    <property type="project" value="InterPro"/>
</dbReference>
<dbReference type="InterPro" id="IPR054728">
    <property type="entry name" value="RsmB-like_ferredoxin"/>
</dbReference>
<dbReference type="PROSITE" id="PS51686">
    <property type="entry name" value="SAM_MT_RSMB_NOP"/>
    <property type="match status" value="1"/>
</dbReference>
<gene>
    <name evidence="6" type="ORF">S12H4_06035</name>
</gene>
<evidence type="ECO:0000256" key="4">
    <source>
        <dbReference type="ARBA" id="ARBA00022884"/>
    </source>
</evidence>
<organism evidence="6">
    <name type="scientific">marine sediment metagenome</name>
    <dbReference type="NCBI Taxonomy" id="412755"/>
    <lineage>
        <taxon>unclassified sequences</taxon>
        <taxon>metagenomes</taxon>
        <taxon>ecological metagenomes</taxon>
    </lineage>
</organism>
<dbReference type="GO" id="GO:0003723">
    <property type="term" value="F:RNA binding"/>
    <property type="evidence" value="ECO:0007669"/>
    <property type="project" value="UniProtKB-KW"/>
</dbReference>
<dbReference type="SUPFAM" id="SSF48013">
    <property type="entry name" value="NusB-like"/>
    <property type="match status" value="1"/>
</dbReference>
<evidence type="ECO:0000256" key="1">
    <source>
        <dbReference type="ARBA" id="ARBA00022603"/>
    </source>
</evidence>
<proteinExistence type="predicted"/>
<reference evidence="6" key="1">
    <citation type="journal article" date="2014" name="Front. Microbiol.">
        <title>High frequency of phylogenetically diverse reductive dehalogenase-homologous genes in deep subseafloor sedimentary metagenomes.</title>
        <authorList>
            <person name="Kawai M."/>
            <person name="Futagami T."/>
            <person name="Toyoda A."/>
            <person name="Takaki Y."/>
            <person name="Nishi S."/>
            <person name="Hori S."/>
            <person name="Arai W."/>
            <person name="Tsubouchi T."/>
            <person name="Morono Y."/>
            <person name="Uchiyama I."/>
            <person name="Ito T."/>
            <person name="Fujiyama A."/>
            <person name="Inagaki F."/>
            <person name="Takami H."/>
        </authorList>
    </citation>
    <scope>NUCLEOTIDE SEQUENCE</scope>
    <source>
        <strain evidence="6">Expedition CK06-06</strain>
    </source>
</reference>
<feature type="non-terminal residue" evidence="6">
    <location>
        <position position="298"/>
    </location>
</feature>